<gene>
    <name evidence="3" type="ORF">MSEDJ_37260</name>
</gene>
<reference evidence="3 4" key="1">
    <citation type="journal article" date="2019" name="Emerg. Microbes Infect.">
        <title>Comprehensive subspecies identification of 175 nontuberculous mycobacteria species based on 7547 genomic profiles.</title>
        <authorList>
            <person name="Matsumoto Y."/>
            <person name="Kinjo T."/>
            <person name="Motooka D."/>
            <person name="Nabeya D."/>
            <person name="Jung N."/>
            <person name="Uechi K."/>
            <person name="Horii T."/>
            <person name="Iida T."/>
            <person name="Fujita J."/>
            <person name="Nakamura S."/>
        </authorList>
    </citation>
    <scope>NUCLEOTIDE SEQUENCE [LARGE SCALE GENOMIC DNA]</scope>
    <source>
        <strain evidence="3 4">JCM 17899</strain>
    </source>
</reference>
<evidence type="ECO:0000259" key="2">
    <source>
        <dbReference type="Pfam" id="PF14230"/>
    </source>
</evidence>
<dbReference type="Pfam" id="PF14230">
    <property type="entry name" value="DUF4333"/>
    <property type="match status" value="1"/>
</dbReference>
<keyword evidence="1" id="KW-0732">Signal</keyword>
<proteinExistence type="predicted"/>
<feature type="chain" id="PRO_5039320386" description="DUF4333 domain-containing protein" evidence="1">
    <location>
        <begin position="24"/>
        <end position="104"/>
    </location>
</feature>
<protein>
    <recommendedName>
        <fullName evidence="2">DUF4333 domain-containing protein</fullName>
    </recommendedName>
</protein>
<dbReference type="RefSeq" id="WP_246230704.1">
    <property type="nucleotide sequence ID" value="NZ_AP022588.1"/>
</dbReference>
<organism evidence="3 4">
    <name type="scientific">Mycolicibacterium sediminis</name>
    <dbReference type="NCBI Taxonomy" id="1286180"/>
    <lineage>
        <taxon>Bacteria</taxon>
        <taxon>Bacillati</taxon>
        <taxon>Actinomycetota</taxon>
        <taxon>Actinomycetes</taxon>
        <taxon>Mycobacteriales</taxon>
        <taxon>Mycobacteriaceae</taxon>
        <taxon>Mycolicibacterium</taxon>
    </lineage>
</organism>
<keyword evidence="4" id="KW-1185">Reference proteome</keyword>
<accession>A0A7I7QUD5</accession>
<dbReference type="KEGG" id="msei:MSEDJ_37260"/>
<dbReference type="AlphaFoldDB" id="A0A7I7QUD5"/>
<evidence type="ECO:0000313" key="4">
    <source>
        <dbReference type="Proteomes" id="UP000467193"/>
    </source>
</evidence>
<dbReference type="EMBL" id="AP022588">
    <property type="protein sequence ID" value="BBY29630.1"/>
    <property type="molecule type" value="Genomic_DNA"/>
</dbReference>
<sequence>MTRTLGMRVGAGLFAGAAALSMAACGDSTITPEGAAKSIVDLVSKQTKFTPADVTCPSGVKAEVGVEFDCGFTGPENTPYTAHMKILKVEGENVTFDINTEPTP</sequence>
<dbReference type="InterPro" id="IPR025637">
    <property type="entry name" value="DUF4333"/>
</dbReference>
<feature type="signal peptide" evidence="1">
    <location>
        <begin position="1"/>
        <end position="23"/>
    </location>
</feature>
<feature type="domain" description="DUF4333" evidence="2">
    <location>
        <begin position="16"/>
        <end position="91"/>
    </location>
</feature>
<evidence type="ECO:0000256" key="1">
    <source>
        <dbReference type="SAM" id="SignalP"/>
    </source>
</evidence>
<name>A0A7I7QUD5_9MYCO</name>
<dbReference type="PROSITE" id="PS51257">
    <property type="entry name" value="PROKAR_LIPOPROTEIN"/>
    <property type="match status" value="1"/>
</dbReference>
<evidence type="ECO:0000313" key="3">
    <source>
        <dbReference type="EMBL" id="BBY29630.1"/>
    </source>
</evidence>
<dbReference type="Proteomes" id="UP000467193">
    <property type="component" value="Chromosome"/>
</dbReference>